<accession>A0A2H9UPH5</accession>
<dbReference type="EMBL" id="PGOZ01000002">
    <property type="protein sequence ID" value="PJI33587.1"/>
    <property type="molecule type" value="Genomic_DNA"/>
</dbReference>
<evidence type="ECO:0000313" key="2">
    <source>
        <dbReference type="EMBL" id="PJI33587.1"/>
    </source>
</evidence>
<dbReference type="SUPFAM" id="SSF46894">
    <property type="entry name" value="C-terminal effector domain of the bipartite response regulators"/>
    <property type="match status" value="1"/>
</dbReference>
<reference evidence="2 3" key="2">
    <citation type="submission" date="2017-12" db="EMBL/GenBank/DDBJ databases">
        <title>Revising the taxonomy of the Acinetobacter lwoffii group: the description of Acinetobacter pseudolwoffii sp. nov. and emended description of Acinetobacter lwoffii.</title>
        <authorList>
            <person name="Nemec A."/>
        </authorList>
    </citation>
    <scope>NUCLEOTIDE SEQUENCE [LARGE SCALE GENOMIC DNA]</scope>
    <source>
        <strain evidence="2 3">ANC 5347</strain>
    </source>
</reference>
<dbReference type="GO" id="GO:0006355">
    <property type="term" value="P:regulation of DNA-templated transcription"/>
    <property type="evidence" value="ECO:0007669"/>
    <property type="project" value="InterPro"/>
</dbReference>
<dbReference type="Gene3D" id="1.10.10.10">
    <property type="entry name" value="Winged helix-like DNA-binding domain superfamily/Winged helix DNA-binding domain"/>
    <property type="match status" value="1"/>
</dbReference>
<evidence type="ECO:0000313" key="3">
    <source>
        <dbReference type="Proteomes" id="UP000242351"/>
    </source>
</evidence>
<dbReference type="SMART" id="SM00421">
    <property type="entry name" value="HTH_LUXR"/>
    <property type="match status" value="1"/>
</dbReference>
<proteinExistence type="predicted"/>
<dbReference type="Pfam" id="PF00196">
    <property type="entry name" value="GerE"/>
    <property type="match status" value="1"/>
</dbReference>
<evidence type="ECO:0000259" key="1">
    <source>
        <dbReference type="SMART" id="SM00421"/>
    </source>
</evidence>
<dbReference type="AlphaFoldDB" id="A0A2H9UPH5"/>
<dbReference type="InterPro" id="IPR036388">
    <property type="entry name" value="WH-like_DNA-bd_sf"/>
</dbReference>
<dbReference type="RefSeq" id="WP_100357306.1">
    <property type="nucleotide sequence ID" value="NZ_PGOZ01000002.1"/>
</dbReference>
<name>A0A2H9UPH5_9GAMM</name>
<protein>
    <submittedName>
        <fullName evidence="2">Helix-turn-helix transcriptional regulator</fullName>
    </submittedName>
</protein>
<dbReference type="GO" id="GO:0003677">
    <property type="term" value="F:DNA binding"/>
    <property type="evidence" value="ECO:0007669"/>
    <property type="project" value="InterPro"/>
</dbReference>
<gene>
    <name evidence="2" type="ORF">CU320_03520</name>
</gene>
<feature type="domain" description="HTH luxR-type" evidence="1">
    <location>
        <begin position="316"/>
        <end position="373"/>
    </location>
</feature>
<dbReference type="InterPro" id="IPR000792">
    <property type="entry name" value="Tscrpt_reg_LuxR_C"/>
</dbReference>
<sequence>MKLEQENNLIAKIYDAALLPALWLEVIEDIVSYTKSKSAIFTGLDQLNPGYDFVHTYNIPNESLAAYQDERIRVIDMKLHMPLWNDIEMGDALNQNCQHYAERPGTDHYVFYEKCLKPTGVCYLAGVLLDRGHYRWAVLGIHRAPEVQPFEQAELDFLRRISIHLRRALQIHRQINLIQQDNLSLYTVLDSLKTGIVLLDQNLCLSYSNPVAQKMLDQSSCLDLDIHNRLKTNYAQQVRFDQLLESALLEDTTIQTEVGGVLALSDGAGSQFMLTVVPFKKLRNMQHLQSAQHQIALFMTDKNQHYSLSRAYLQQCYQLSKREFDLCELLINGYKLEDIAEQCGITLSSVRTYFKNIYEKTQCCSQIELMHLLMGCTIHFEHIK</sequence>
<comment type="caution">
    <text evidence="2">The sequence shown here is derived from an EMBL/GenBank/DDBJ whole genome shotgun (WGS) entry which is preliminary data.</text>
</comment>
<dbReference type="InterPro" id="IPR016032">
    <property type="entry name" value="Sig_transdc_resp-reg_C-effctor"/>
</dbReference>
<reference evidence="2 3" key="1">
    <citation type="submission" date="2017-11" db="EMBL/GenBank/DDBJ databases">
        <authorList>
            <person name="Han C.G."/>
        </authorList>
    </citation>
    <scope>NUCLEOTIDE SEQUENCE [LARGE SCALE GENOMIC DNA]</scope>
    <source>
        <strain evidence="2 3">ANC 5347</strain>
    </source>
</reference>
<organism evidence="2 3">
    <name type="scientific">Acinetobacter pseudolwoffii</name>
    <dbReference type="NCBI Taxonomy" id="2053287"/>
    <lineage>
        <taxon>Bacteria</taxon>
        <taxon>Pseudomonadati</taxon>
        <taxon>Pseudomonadota</taxon>
        <taxon>Gammaproteobacteria</taxon>
        <taxon>Moraxellales</taxon>
        <taxon>Moraxellaceae</taxon>
        <taxon>Acinetobacter</taxon>
    </lineage>
</organism>
<dbReference type="Proteomes" id="UP000242351">
    <property type="component" value="Unassembled WGS sequence"/>
</dbReference>